<sequence>MDLKNPNNVNSLMSRAPMQEIPVILLKSLSQVDENRNKGKTLARNVLSRSAENLKVRFKTDDVWKQRDLHPENPGDYDNPWDPEEVYQARPVITRKQVKDYNHGQGILQYLEEGREFTRAELQTLSIDFSQKDLAHTEWLLHIWDKGANTIMLTGTNISYH</sequence>
<dbReference type="Proteomes" id="UP000585614">
    <property type="component" value="Unassembled WGS sequence"/>
</dbReference>
<dbReference type="EMBL" id="JACAGC010000013">
    <property type="protein sequence ID" value="KAF6323412.1"/>
    <property type="molecule type" value="Genomic_DNA"/>
</dbReference>
<evidence type="ECO:0000313" key="1">
    <source>
        <dbReference type="EMBL" id="KAF6323412.1"/>
    </source>
</evidence>
<proteinExistence type="predicted"/>
<reference evidence="1 2" key="1">
    <citation type="journal article" date="2020" name="Nature">
        <title>Six reference-quality genomes reveal evolution of bat adaptations.</title>
        <authorList>
            <person name="Jebb D."/>
            <person name="Huang Z."/>
            <person name="Pippel M."/>
            <person name="Hughes G.M."/>
            <person name="Lavrichenko K."/>
            <person name="Devanna P."/>
            <person name="Winkler S."/>
            <person name="Jermiin L.S."/>
            <person name="Skirmuntt E.C."/>
            <person name="Katzourakis A."/>
            <person name="Burkitt-Gray L."/>
            <person name="Ray D.A."/>
            <person name="Sullivan K.A.M."/>
            <person name="Roscito J.G."/>
            <person name="Kirilenko B.M."/>
            <person name="Davalos L.M."/>
            <person name="Corthals A.P."/>
            <person name="Power M.L."/>
            <person name="Jones G."/>
            <person name="Ransome R.D."/>
            <person name="Dechmann D.K.N."/>
            <person name="Locatelli A.G."/>
            <person name="Puechmaille S.J."/>
            <person name="Fedrigo O."/>
            <person name="Jarvis E.D."/>
            <person name="Hiller M."/>
            <person name="Vernes S.C."/>
            <person name="Myers E.W."/>
            <person name="Teeling E.C."/>
        </authorList>
    </citation>
    <scope>NUCLEOTIDE SEQUENCE [LARGE SCALE GENOMIC DNA]</scope>
    <source>
        <strain evidence="1">MRhiFer1</strain>
        <tissue evidence="1">Lung</tissue>
    </source>
</reference>
<organism evidence="1 2">
    <name type="scientific">Rhinolophus ferrumequinum</name>
    <name type="common">Greater horseshoe bat</name>
    <dbReference type="NCBI Taxonomy" id="59479"/>
    <lineage>
        <taxon>Eukaryota</taxon>
        <taxon>Metazoa</taxon>
        <taxon>Chordata</taxon>
        <taxon>Craniata</taxon>
        <taxon>Vertebrata</taxon>
        <taxon>Euteleostomi</taxon>
        <taxon>Mammalia</taxon>
        <taxon>Eutheria</taxon>
        <taxon>Laurasiatheria</taxon>
        <taxon>Chiroptera</taxon>
        <taxon>Yinpterochiroptera</taxon>
        <taxon>Rhinolophoidea</taxon>
        <taxon>Rhinolophidae</taxon>
        <taxon>Rhinolophinae</taxon>
        <taxon>Rhinolophus</taxon>
    </lineage>
</organism>
<evidence type="ECO:0000313" key="2">
    <source>
        <dbReference type="Proteomes" id="UP000585614"/>
    </source>
</evidence>
<comment type="caution">
    <text evidence="1">The sequence shown here is derived from an EMBL/GenBank/DDBJ whole genome shotgun (WGS) entry which is preliminary data.</text>
</comment>
<name>A0A7J7VE52_RHIFE</name>
<dbReference type="AlphaFoldDB" id="A0A7J7VE52"/>
<accession>A0A7J7VE52</accession>
<gene>
    <name evidence="1" type="ORF">mRhiFer1_008389</name>
</gene>
<protein>
    <submittedName>
        <fullName evidence="1">Uncharacterized protein</fullName>
    </submittedName>
</protein>